<keyword evidence="1" id="KW-1133">Transmembrane helix</keyword>
<feature type="transmembrane region" description="Helical" evidence="1">
    <location>
        <begin position="97"/>
        <end position="115"/>
    </location>
</feature>
<feature type="transmembrane region" description="Helical" evidence="1">
    <location>
        <begin position="153"/>
        <end position="180"/>
    </location>
</feature>
<dbReference type="AlphaFoldDB" id="A0A6C2UPI3"/>
<evidence type="ECO:0000313" key="3">
    <source>
        <dbReference type="Proteomes" id="UP000346198"/>
    </source>
</evidence>
<organism evidence="2 3">
    <name type="scientific">Pontiella sulfatireligans</name>
    <dbReference type="NCBI Taxonomy" id="2750658"/>
    <lineage>
        <taxon>Bacteria</taxon>
        <taxon>Pseudomonadati</taxon>
        <taxon>Kiritimatiellota</taxon>
        <taxon>Kiritimatiellia</taxon>
        <taxon>Kiritimatiellales</taxon>
        <taxon>Pontiellaceae</taxon>
        <taxon>Pontiella</taxon>
    </lineage>
</organism>
<keyword evidence="3" id="KW-1185">Reference proteome</keyword>
<feature type="transmembrane region" description="Helical" evidence="1">
    <location>
        <begin position="228"/>
        <end position="245"/>
    </location>
</feature>
<dbReference type="Pfam" id="PF04018">
    <property type="entry name" value="VCA0040-like"/>
    <property type="match status" value="1"/>
</dbReference>
<evidence type="ECO:0000256" key="1">
    <source>
        <dbReference type="SAM" id="Phobius"/>
    </source>
</evidence>
<dbReference type="PANTHER" id="PTHR37308">
    <property type="entry name" value="INTEGRAL MEMBRANE PROTEIN"/>
    <property type="match status" value="1"/>
</dbReference>
<evidence type="ECO:0000313" key="2">
    <source>
        <dbReference type="EMBL" id="VGO21224.1"/>
    </source>
</evidence>
<feature type="transmembrane region" description="Helical" evidence="1">
    <location>
        <begin position="278"/>
        <end position="298"/>
    </location>
</feature>
<reference evidence="2 3" key="1">
    <citation type="submission" date="2019-04" db="EMBL/GenBank/DDBJ databases">
        <authorList>
            <person name="Van Vliet M D."/>
        </authorList>
    </citation>
    <scope>NUCLEOTIDE SEQUENCE [LARGE SCALE GENOMIC DNA]</scope>
    <source>
        <strain evidence="2 3">F21</strain>
    </source>
</reference>
<dbReference type="EMBL" id="CAAHFH010000002">
    <property type="protein sequence ID" value="VGO21224.1"/>
    <property type="molecule type" value="Genomic_DNA"/>
</dbReference>
<name>A0A6C2UPI3_9BACT</name>
<accession>A0A6C2UPI3</accession>
<feature type="transmembrane region" description="Helical" evidence="1">
    <location>
        <begin position="67"/>
        <end position="85"/>
    </location>
</feature>
<keyword evidence="1" id="KW-0472">Membrane</keyword>
<gene>
    <name evidence="2" type="ORF">SCARR_03296</name>
</gene>
<proteinExistence type="predicted"/>
<feature type="transmembrane region" description="Helical" evidence="1">
    <location>
        <begin position="12"/>
        <end position="35"/>
    </location>
</feature>
<keyword evidence="1" id="KW-0812">Transmembrane</keyword>
<feature type="transmembrane region" description="Helical" evidence="1">
    <location>
        <begin position="121"/>
        <end position="141"/>
    </location>
</feature>
<sequence length="305" mass="32797">MISYILNILKGALMGAANVIPGVSGGTMALLTGIFEKLIDTIKSFDLQALKLASRFQFKALFEHIDFKFLSAVGIGVVVSIVSFAKLLEFLFINHALHVWAFFFGLILASVYFVGKKIGRISIPVVVLFTLGTAIAGSMAFMEPAAENESIPYLLACGAIAMCSMILPGLSGSFVLLLMGNYELVMIKAVSSFNLAVLIPVGIGAAAGLAAFARLLSWIFKKFHDQTIAILTGFIFGSLSILWPWKKALTQTFQKGNEIKEKVIGYDYSLPEMNAETAVAVAIMLIGIIAIALVETGASKLKNDQ</sequence>
<dbReference type="RefSeq" id="WP_136062706.1">
    <property type="nucleotide sequence ID" value="NZ_CAAHFH010000002.1"/>
</dbReference>
<feature type="transmembrane region" description="Helical" evidence="1">
    <location>
        <begin position="192"/>
        <end position="216"/>
    </location>
</feature>
<dbReference type="Proteomes" id="UP000346198">
    <property type="component" value="Unassembled WGS sequence"/>
</dbReference>
<protein>
    <recommendedName>
        <fullName evidence="4">DUF368 domain-containing protein</fullName>
    </recommendedName>
</protein>
<dbReference type="PANTHER" id="PTHR37308:SF1">
    <property type="entry name" value="POLYPRENYL-PHOSPHATE TRANSPORTER"/>
    <property type="match status" value="1"/>
</dbReference>
<dbReference type="InterPro" id="IPR007163">
    <property type="entry name" value="VCA0040-like"/>
</dbReference>
<evidence type="ECO:0008006" key="4">
    <source>
        <dbReference type="Google" id="ProtNLM"/>
    </source>
</evidence>